<dbReference type="InterPro" id="IPR013022">
    <property type="entry name" value="Xyl_isomerase-like_TIM-brl"/>
</dbReference>
<dbReference type="PANTHER" id="PTHR12110">
    <property type="entry name" value="HYDROXYPYRUVATE ISOMERASE"/>
    <property type="match status" value="1"/>
</dbReference>
<feature type="domain" description="Xylose isomerase-like TIM barrel" evidence="2">
    <location>
        <begin position="61"/>
        <end position="300"/>
    </location>
</feature>
<proteinExistence type="predicted"/>
<dbReference type="InterPro" id="IPR006311">
    <property type="entry name" value="TAT_signal"/>
</dbReference>
<evidence type="ECO:0000256" key="1">
    <source>
        <dbReference type="SAM" id="SignalP"/>
    </source>
</evidence>
<dbReference type="GO" id="GO:0016853">
    <property type="term" value="F:isomerase activity"/>
    <property type="evidence" value="ECO:0007669"/>
    <property type="project" value="UniProtKB-KW"/>
</dbReference>
<dbReference type="RefSeq" id="WP_183627953.1">
    <property type="nucleotide sequence ID" value="NZ_JACIDX010000018.1"/>
</dbReference>
<gene>
    <name evidence="3" type="ORF">GGR38_003995</name>
</gene>
<evidence type="ECO:0000313" key="3">
    <source>
        <dbReference type="EMBL" id="MBB3957022.1"/>
    </source>
</evidence>
<dbReference type="InterPro" id="IPR050312">
    <property type="entry name" value="IolE/XylAMocC-like"/>
</dbReference>
<dbReference type="AlphaFoldDB" id="A0A7W6CSJ4"/>
<dbReference type="PANTHER" id="PTHR12110:SF41">
    <property type="entry name" value="INOSOSE DEHYDRATASE"/>
    <property type="match status" value="1"/>
</dbReference>
<dbReference type="Pfam" id="PF01261">
    <property type="entry name" value="AP_endonuc_2"/>
    <property type="match status" value="1"/>
</dbReference>
<dbReference type="Proteomes" id="UP000548867">
    <property type="component" value="Unassembled WGS sequence"/>
</dbReference>
<accession>A0A7W6CSJ4</accession>
<feature type="chain" id="PRO_5030558367" evidence="1">
    <location>
        <begin position="28"/>
        <end position="321"/>
    </location>
</feature>
<comment type="caution">
    <text evidence="3">The sequence shown here is derived from an EMBL/GenBank/DDBJ whole genome shotgun (WGS) entry which is preliminary data.</text>
</comment>
<protein>
    <submittedName>
        <fullName evidence="3">Sugar phosphate isomerase/epimerase</fullName>
    </submittedName>
</protein>
<keyword evidence="4" id="KW-1185">Reference proteome</keyword>
<organism evidence="3 4">
    <name type="scientific">Novosphingobium sediminicola</name>
    <dbReference type="NCBI Taxonomy" id="563162"/>
    <lineage>
        <taxon>Bacteria</taxon>
        <taxon>Pseudomonadati</taxon>
        <taxon>Pseudomonadota</taxon>
        <taxon>Alphaproteobacteria</taxon>
        <taxon>Sphingomonadales</taxon>
        <taxon>Sphingomonadaceae</taxon>
        <taxon>Novosphingobium</taxon>
    </lineage>
</organism>
<evidence type="ECO:0000313" key="4">
    <source>
        <dbReference type="Proteomes" id="UP000548867"/>
    </source>
</evidence>
<name>A0A7W6CSJ4_9SPHN</name>
<dbReference type="EMBL" id="JACIDX010000018">
    <property type="protein sequence ID" value="MBB3957022.1"/>
    <property type="molecule type" value="Genomic_DNA"/>
</dbReference>
<evidence type="ECO:0000259" key="2">
    <source>
        <dbReference type="Pfam" id="PF01261"/>
    </source>
</evidence>
<keyword evidence="1" id="KW-0732">Signal</keyword>
<dbReference type="SUPFAM" id="SSF51658">
    <property type="entry name" value="Xylose isomerase-like"/>
    <property type="match status" value="1"/>
</dbReference>
<sequence>MTINLNRRGLLAAMGATGLAAAVPAFGAPRTPLFKRINKPLGVQLYALGEAAQKDLGGTLKRLAAMGYTDFELPGLYGRSPKDLRADADAAGVRFGSIHMGMPQRLPAGSLTLMSSPQEIADALGTMGIRKAVLPMPLLPDDFKMPAAGGDMRAALVAAVDAGGLDMWKRLGGLLNERAHALKPYGIDLGYHNHNMEFRPQGGTTGWNVLLGELDPKLVFLELDLGWAAAGGLDPAAEIRRLKGRIKMVHLKDIKASTKTNYALSQDPAEVGLGMLNWHKILPACAESGVENFYVEQEAPFTRDRFDSMKISHDYLAKFVA</sequence>
<feature type="signal peptide" evidence="1">
    <location>
        <begin position="1"/>
        <end position="27"/>
    </location>
</feature>
<dbReference type="PROSITE" id="PS51318">
    <property type="entry name" value="TAT"/>
    <property type="match status" value="1"/>
</dbReference>
<keyword evidence="3" id="KW-0413">Isomerase</keyword>
<dbReference type="Gene3D" id="3.20.20.150">
    <property type="entry name" value="Divalent-metal-dependent TIM barrel enzymes"/>
    <property type="match status" value="1"/>
</dbReference>
<reference evidence="3 4" key="1">
    <citation type="submission" date="2020-08" db="EMBL/GenBank/DDBJ databases">
        <title>Genomic Encyclopedia of Type Strains, Phase IV (KMG-IV): sequencing the most valuable type-strain genomes for metagenomic binning, comparative biology and taxonomic classification.</title>
        <authorList>
            <person name="Goeker M."/>
        </authorList>
    </citation>
    <scope>NUCLEOTIDE SEQUENCE [LARGE SCALE GENOMIC DNA]</scope>
    <source>
        <strain evidence="3 4">DSM 27057</strain>
    </source>
</reference>
<dbReference type="InterPro" id="IPR036237">
    <property type="entry name" value="Xyl_isomerase-like_sf"/>
</dbReference>